<keyword evidence="3" id="KW-1185">Reference proteome</keyword>
<dbReference type="EMBL" id="LS483466">
    <property type="protein sequence ID" value="SQI27411.1"/>
    <property type="molecule type" value="Genomic_DNA"/>
</dbReference>
<name>A0A2X4TJI1_SALER</name>
<feature type="region of interest" description="Disordered" evidence="1">
    <location>
        <begin position="1"/>
        <end position="25"/>
    </location>
</feature>
<evidence type="ECO:0000313" key="2">
    <source>
        <dbReference type="EMBL" id="SQI27411.1"/>
    </source>
</evidence>
<reference evidence="2 3" key="1">
    <citation type="submission" date="2018-06" db="EMBL/GenBank/DDBJ databases">
        <authorList>
            <consortium name="Pathogen Informatics"/>
            <person name="Doyle S."/>
        </authorList>
    </citation>
    <scope>NUCLEOTIDE SEQUENCE [LARGE SCALE GENOMIC DNA]</scope>
    <source>
        <strain evidence="2 3">NCTC7307</strain>
    </source>
</reference>
<dbReference type="Proteomes" id="UP000248731">
    <property type="component" value="Chromosome 1"/>
</dbReference>
<evidence type="ECO:0000256" key="1">
    <source>
        <dbReference type="SAM" id="MobiDB-lite"/>
    </source>
</evidence>
<sequence>MPMMAETHIQKTAPGPPAAIASDTPARLPLPIRAARLVHSA</sequence>
<evidence type="ECO:0000313" key="3">
    <source>
        <dbReference type="Proteomes" id="UP000248731"/>
    </source>
</evidence>
<organism evidence="2 3">
    <name type="scientific">Salmonella enterica subsp. arizonae</name>
    <dbReference type="NCBI Taxonomy" id="59203"/>
    <lineage>
        <taxon>Bacteria</taxon>
        <taxon>Pseudomonadati</taxon>
        <taxon>Pseudomonadota</taxon>
        <taxon>Gammaproteobacteria</taxon>
        <taxon>Enterobacterales</taxon>
        <taxon>Enterobacteriaceae</taxon>
        <taxon>Salmonella</taxon>
    </lineage>
</organism>
<gene>
    <name evidence="2" type="primary">SBOV46941</name>
    <name evidence="2" type="ORF">NCTC7307_04803</name>
</gene>
<protein>
    <submittedName>
        <fullName evidence="2">Putative amino-acid transport protein</fullName>
    </submittedName>
</protein>
<proteinExistence type="predicted"/>
<dbReference type="AlphaFoldDB" id="A0A2X4TJI1"/>
<accession>A0A2X4TJI1</accession>